<dbReference type="PANTHER" id="PTHR30329:SF21">
    <property type="entry name" value="LIPOPROTEIN YIAD-RELATED"/>
    <property type="match status" value="1"/>
</dbReference>
<name>A0A7C3I5D2_9SPIR</name>
<dbReference type="EMBL" id="DSVL01000077">
    <property type="protein sequence ID" value="HFH28382.1"/>
    <property type="molecule type" value="Genomic_DNA"/>
</dbReference>
<reference evidence="3" key="1">
    <citation type="journal article" date="2020" name="mSystems">
        <title>Genome- and Community-Level Interaction Insights into Carbon Utilization and Element Cycling Functions of Hydrothermarchaeota in Hydrothermal Sediment.</title>
        <authorList>
            <person name="Zhou Z."/>
            <person name="Liu Y."/>
            <person name="Xu W."/>
            <person name="Pan J."/>
            <person name="Luo Z.H."/>
            <person name="Li M."/>
        </authorList>
    </citation>
    <scope>NUCLEOTIDE SEQUENCE [LARGE SCALE GENOMIC DNA]</scope>
    <source>
        <strain evidence="3">SpSt-503</strain>
    </source>
</reference>
<protein>
    <submittedName>
        <fullName evidence="3">OmpA family protein</fullName>
    </submittedName>
</protein>
<dbReference type="InterPro" id="IPR006665">
    <property type="entry name" value="OmpA-like"/>
</dbReference>
<dbReference type="InterPro" id="IPR036737">
    <property type="entry name" value="OmpA-like_sf"/>
</dbReference>
<dbReference type="AlphaFoldDB" id="A0A7C3I5D2"/>
<dbReference type="PROSITE" id="PS51123">
    <property type="entry name" value="OMPA_2"/>
    <property type="match status" value="1"/>
</dbReference>
<evidence type="ECO:0000259" key="2">
    <source>
        <dbReference type="PROSITE" id="PS51123"/>
    </source>
</evidence>
<dbReference type="Pfam" id="PF00691">
    <property type="entry name" value="OmpA"/>
    <property type="match status" value="1"/>
</dbReference>
<feature type="domain" description="OmpA-like" evidence="2">
    <location>
        <begin position="348"/>
        <end position="468"/>
    </location>
</feature>
<sequence length="468" mass="50643">MVLLLLGLLAPVFSQNQSGGTPVVLRQAGSGPYTMVERSDWARYDNGKYIGHVYREVRYQLRPEEAAAGLKYSGTVYVFEETLRDLQKSARSLDTIIPLEFTISPSGFINIENDEGYPAIRNFPLFTDKPLKPGDSWIGQGQRVVDPRNDGNRVSLPIVVEYVFQGEDLYRGEPVYRIRAQYATRYKGPVRSGQAVTGTFSEATGKHVVDILLRTADGRPVLMRDTLDETFTWSDGTSVRYKGFTLTFSEGFLPFDRGAVVAQLARQFGGDPVSSGTGSAGTVPAGTSMAVAPAQPAAEMPVLEPMAPATATAGNETPQMEAGAFQLDQGGSGAVLDLPAQNIEIAAVSEGVKLTVRDIRFVADSDQILPAERDRLDLIARALKSVLQGSSGQPMILVEGHTAAVGKSAGEQDLSVKRAKKIVDELVARGIPADRFMYKGWGSTKPIADNSTEAGRAKNRRVEITILQ</sequence>
<dbReference type="Gene3D" id="3.30.1330.60">
    <property type="entry name" value="OmpA-like domain"/>
    <property type="match status" value="1"/>
</dbReference>
<gene>
    <name evidence="3" type="ORF">ENS59_02565</name>
</gene>
<proteinExistence type="predicted"/>
<dbReference type="GO" id="GO:0016020">
    <property type="term" value="C:membrane"/>
    <property type="evidence" value="ECO:0007669"/>
    <property type="project" value="UniProtKB-UniRule"/>
</dbReference>
<evidence type="ECO:0000313" key="3">
    <source>
        <dbReference type="EMBL" id="HFH28382.1"/>
    </source>
</evidence>
<keyword evidence="1" id="KW-0472">Membrane</keyword>
<dbReference type="CDD" id="cd07185">
    <property type="entry name" value="OmpA_C-like"/>
    <property type="match status" value="1"/>
</dbReference>
<evidence type="ECO:0000256" key="1">
    <source>
        <dbReference type="PROSITE-ProRule" id="PRU00473"/>
    </source>
</evidence>
<dbReference type="InterPro" id="IPR050330">
    <property type="entry name" value="Bact_OuterMem_StrucFunc"/>
</dbReference>
<organism evidence="3">
    <name type="scientific">Gracilinema caldarium</name>
    <dbReference type="NCBI Taxonomy" id="215591"/>
    <lineage>
        <taxon>Bacteria</taxon>
        <taxon>Pseudomonadati</taxon>
        <taxon>Spirochaetota</taxon>
        <taxon>Spirochaetia</taxon>
        <taxon>Spirochaetales</taxon>
        <taxon>Breznakiellaceae</taxon>
        <taxon>Gracilinema</taxon>
    </lineage>
</organism>
<dbReference type="PANTHER" id="PTHR30329">
    <property type="entry name" value="STATOR ELEMENT OF FLAGELLAR MOTOR COMPLEX"/>
    <property type="match status" value="1"/>
</dbReference>
<dbReference type="SUPFAM" id="SSF103088">
    <property type="entry name" value="OmpA-like"/>
    <property type="match status" value="1"/>
</dbReference>
<comment type="caution">
    <text evidence="3">The sequence shown here is derived from an EMBL/GenBank/DDBJ whole genome shotgun (WGS) entry which is preliminary data.</text>
</comment>
<accession>A0A7C3I5D2</accession>